<dbReference type="InterPro" id="IPR051159">
    <property type="entry name" value="Hexapeptide_acetyltransf"/>
</dbReference>
<dbReference type="OrthoDB" id="9812571at2"/>
<comment type="similarity">
    <text evidence="1">Belongs to the transferase hexapeptide repeat family.</text>
</comment>
<dbReference type="GO" id="GO:0005829">
    <property type="term" value="C:cytosol"/>
    <property type="evidence" value="ECO:0007669"/>
    <property type="project" value="TreeGrafter"/>
</dbReference>
<gene>
    <name evidence="3" type="ORF">JCM31826_08220</name>
</gene>
<dbReference type="PANTHER" id="PTHR23416">
    <property type="entry name" value="SIALIC ACID SYNTHASE-RELATED"/>
    <property type="match status" value="1"/>
</dbReference>
<evidence type="ECO:0000313" key="3">
    <source>
        <dbReference type="EMBL" id="GCD77340.1"/>
    </source>
</evidence>
<dbReference type="Pfam" id="PF00132">
    <property type="entry name" value="Hexapep"/>
    <property type="match status" value="1"/>
</dbReference>
<evidence type="ECO:0000256" key="2">
    <source>
        <dbReference type="ARBA" id="ARBA00022679"/>
    </source>
</evidence>
<organism evidence="3 4">
    <name type="scientific">Thermaurantimonas aggregans</name>
    <dbReference type="NCBI Taxonomy" id="2173829"/>
    <lineage>
        <taxon>Bacteria</taxon>
        <taxon>Pseudomonadati</taxon>
        <taxon>Bacteroidota</taxon>
        <taxon>Flavobacteriia</taxon>
        <taxon>Flavobacteriales</taxon>
        <taxon>Schleiferiaceae</taxon>
        <taxon>Thermaurantimonas</taxon>
    </lineage>
</organism>
<name>A0A401XK22_9FLAO</name>
<reference evidence="3 4" key="1">
    <citation type="submission" date="2018-11" db="EMBL/GenBank/DDBJ databases">
        <title>Schleiferia aggregans sp. nov., a moderately thermophilic heterotrophic bacterium isolated from microbial mats at a terrestrial hot spring.</title>
        <authorList>
            <person name="Iino T."/>
            <person name="Ohkuma M."/>
            <person name="Haruta S."/>
        </authorList>
    </citation>
    <scope>NUCLEOTIDE SEQUENCE [LARGE SCALE GENOMIC DNA]</scope>
    <source>
        <strain evidence="3 4">LA</strain>
    </source>
</reference>
<dbReference type="Proteomes" id="UP000286715">
    <property type="component" value="Unassembled WGS sequence"/>
</dbReference>
<dbReference type="PANTHER" id="PTHR23416:SF23">
    <property type="entry name" value="ACETYLTRANSFERASE C18B11.09C-RELATED"/>
    <property type="match status" value="1"/>
</dbReference>
<evidence type="ECO:0000313" key="4">
    <source>
        <dbReference type="Proteomes" id="UP000286715"/>
    </source>
</evidence>
<dbReference type="Gene3D" id="2.160.10.10">
    <property type="entry name" value="Hexapeptide repeat proteins"/>
    <property type="match status" value="1"/>
</dbReference>
<dbReference type="CDD" id="cd04647">
    <property type="entry name" value="LbH_MAT_like"/>
    <property type="match status" value="1"/>
</dbReference>
<dbReference type="InterPro" id="IPR001451">
    <property type="entry name" value="Hexapep"/>
</dbReference>
<dbReference type="EMBL" id="BHZE01000006">
    <property type="protein sequence ID" value="GCD77340.1"/>
    <property type="molecule type" value="Genomic_DNA"/>
</dbReference>
<sequence>MKKLFRLLRYDWPLHFVLLLTNWLPDNVVFIRLRGRIASPFFKKCGKNLGIGRHVTFYQPSSIEIGDYVYIAYGCWFQGSGNLKIGDQVLFGPYVVITTSNHTRKEGSWRFGMPVEKEITVEKGAWIGSHCTILAGSIIRSGSVIGANTVVAGEVKANSLFAGVMGSIKKQYEE</sequence>
<keyword evidence="2" id="KW-0808">Transferase</keyword>
<keyword evidence="4" id="KW-1185">Reference proteome</keyword>
<protein>
    <recommendedName>
        <fullName evidence="5">Acyltransferase</fullName>
    </recommendedName>
</protein>
<dbReference type="AlphaFoldDB" id="A0A401XK22"/>
<dbReference type="RefSeq" id="WP_124397403.1">
    <property type="nucleotide sequence ID" value="NZ_BHZE01000006.1"/>
</dbReference>
<comment type="caution">
    <text evidence="3">The sequence shown here is derived from an EMBL/GenBank/DDBJ whole genome shotgun (WGS) entry which is preliminary data.</text>
</comment>
<dbReference type="SUPFAM" id="SSF51161">
    <property type="entry name" value="Trimeric LpxA-like enzymes"/>
    <property type="match status" value="1"/>
</dbReference>
<proteinExistence type="inferred from homology"/>
<evidence type="ECO:0000256" key="1">
    <source>
        <dbReference type="ARBA" id="ARBA00007274"/>
    </source>
</evidence>
<dbReference type="InterPro" id="IPR011004">
    <property type="entry name" value="Trimer_LpxA-like_sf"/>
</dbReference>
<accession>A0A401XK22</accession>
<evidence type="ECO:0008006" key="5">
    <source>
        <dbReference type="Google" id="ProtNLM"/>
    </source>
</evidence>
<dbReference type="GO" id="GO:0008374">
    <property type="term" value="F:O-acyltransferase activity"/>
    <property type="evidence" value="ECO:0007669"/>
    <property type="project" value="TreeGrafter"/>
</dbReference>